<reference evidence="3 5" key="3">
    <citation type="submission" date="2017-09" db="EMBL/GenBank/DDBJ databases">
        <title>Streptomyces genome completion.</title>
        <authorList>
            <person name="Lee N."/>
            <person name="Cho B.-K."/>
        </authorList>
    </citation>
    <scope>NUCLEOTIDE SEQUENCE [LARGE SCALE GENOMIC DNA]</scope>
    <source>
        <strain evidence="3 5">ATCC 14899</strain>
    </source>
</reference>
<dbReference type="EMBL" id="CP009313">
    <property type="protein sequence ID" value="AJE42818.1"/>
    <property type="molecule type" value="Genomic_DNA"/>
</dbReference>
<evidence type="ECO:0000313" key="5">
    <source>
        <dbReference type="Proteomes" id="UP000325763"/>
    </source>
</evidence>
<sequence length="234" mass="25962">MNVLMPILVILVAGGIIALVVTLAVRVRRSEARSVQERAAAVRLAQERGWSYQQTTQGVVDRLCGTAPLPVSGRNLRATHYITGEFRGRGFCCFQYATGTMGVHDGPGRNRPTYWTVFTVTAPGPGPELVVRRPQPLDGMTGRGRLVRFGVPDFDEAFRVITDDESFARNALTGAVVPFLTTDPRAVKDAPLRLHHDELLTWRRGRLSPQDLDERLDYLCDVLDRIPPQVWSAA</sequence>
<reference evidence="4" key="1">
    <citation type="submission" date="2014-09" db="EMBL/GenBank/DDBJ databases">
        <title>Sequence of the Streptomyces nodosus genome.</title>
        <authorList>
            <person name="Sweeney P."/>
            <person name="Stephens N."/>
            <person name="Murphy C."/>
            <person name="Caffrey P."/>
        </authorList>
    </citation>
    <scope>NUCLEOTIDE SEQUENCE [LARGE SCALE GENOMIC DNA]</scope>
    <source>
        <strain evidence="4">ATCC 14899</strain>
    </source>
</reference>
<evidence type="ECO:0000313" key="4">
    <source>
        <dbReference type="Proteomes" id="UP000031526"/>
    </source>
</evidence>
<protein>
    <recommendedName>
        <fullName evidence="6">DUF3137 domain-containing protein</fullName>
    </recommendedName>
</protein>
<dbReference type="Proteomes" id="UP000031526">
    <property type="component" value="Chromosome"/>
</dbReference>
<keyword evidence="1" id="KW-1133">Transmembrane helix</keyword>
<dbReference type="RefSeq" id="WP_043444376.1">
    <property type="nucleotide sequence ID" value="NZ_CP009313.1"/>
</dbReference>
<name>A0A0B5DGH8_9ACTN</name>
<keyword evidence="4" id="KW-1185">Reference proteome</keyword>
<dbReference type="EMBL" id="CP023747">
    <property type="protein sequence ID" value="QEV41316.1"/>
    <property type="molecule type" value="Genomic_DNA"/>
</dbReference>
<dbReference type="STRING" id="40318.SNOD_24305"/>
<gene>
    <name evidence="3" type="ORF">CP978_24615</name>
    <name evidence="2" type="ORF">SNOD_24305</name>
</gene>
<evidence type="ECO:0000313" key="3">
    <source>
        <dbReference type="EMBL" id="QEV41316.1"/>
    </source>
</evidence>
<dbReference type="OrthoDB" id="3812641at2"/>
<evidence type="ECO:0000256" key="1">
    <source>
        <dbReference type="SAM" id="Phobius"/>
    </source>
</evidence>
<accession>A0A0B5DGH8</accession>
<reference evidence="2 4" key="2">
    <citation type="journal article" date="2016" name="Appl. Microbiol. Biotechnol.">
        <title>Exploiting the genome sequence of Streptomyces nodosus for enhanced antibiotic production.</title>
        <authorList>
            <person name="Sweeney P."/>
            <person name="Murphy C.D."/>
            <person name="Caffrey P."/>
        </authorList>
    </citation>
    <scope>NUCLEOTIDE SEQUENCE [LARGE SCALE GENOMIC DNA]</scope>
    <source>
        <strain evidence="2 4">ATCC 14899</strain>
    </source>
</reference>
<dbReference type="HOGENOM" id="CLU_083836_0_0_11"/>
<dbReference type="KEGG" id="snq:CP978_24615"/>
<evidence type="ECO:0008006" key="6">
    <source>
        <dbReference type="Google" id="ProtNLM"/>
    </source>
</evidence>
<dbReference type="Proteomes" id="UP000325763">
    <property type="component" value="Chromosome"/>
</dbReference>
<keyword evidence="1" id="KW-0812">Transmembrane</keyword>
<dbReference type="AlphaFoldDB" id="A0A0B5DGH8"/>
<evidence type="ECO:0000313" key="2">
    <source>
        <dbReference type="EMBL" id="AJE42818.1"/>
    </source>
</evidence>
<proteinExistence type="predicted"/>
<feature type="transmembrane region" description="Helical" evidence="1">
    <location>
        <begin position="6"/>
        <end position="25"/>
    </location>
</feature>
<organism evidence="2 4">
    <name type="scientific">Streptomyces nodosus</name>
    <dbReference type="NCBI Taxonomy" id="40318"/>
    <lineage>
        <taxon>Bacteria</taxon>
        <taxon>Bacillati</taxon>
        <taxon>Actinomycetota</taxon>
        <taxon>Actinomycetes</taxon>
        <taxon>Kitasatosporales</taxon>
        <taxon>Streptomycetaceae</taxon>
        <taxon>Streptomyces</taxon>
    </lineage>
</organism>
<keyword evidence="1" id="KW-0472">Membrane</keyword>